<reference evidence="2" key="1">
    <citation type="submission" date="2021-05" db="EMBL/GenBank/DDBJ databases">
        <title>Comparative genomics of three Colletotrichum scovillei strains and genetic complementation revealed genes involved fungal growth and virulence on chili pepper.</title>
        <authorList>
            <person name="Hsieh D.-K."/>
            <person name="Chuang S.-C."/>
            <person name="Chen C.-Y."/>
            <person name="Chao Y.-T."/>
            <person name="Lu M.-Y.J."/>
            <person name="Lee M.-H."/>
            <person name="Shih M.-C."/>
        </authorList>
    </citation>
    <scope>NUCLEOTIDE SEQUENCE</scope>
    <source>
        <strain evidence="2">Coll-153</strain>
    </source>
</reference>
<evidence type="ECO:0000313" key="3">
    <source>
        <dbReference type="Proteomes" id="UP000699042"/>
    </source>
</evidence>
<evidence type="ECO:0000256" key="1">
    <source>
        <dbReference type="SAM" id="MobiDB-lite"/>
    </source>
</evidence>
<organism evidence="2 3">
    <name type="scientific">Colletotrichum scovillei</name>
    <dbReference type="NCBI Taxonomy" id="1209932"/>
    <lineage>
        <taxon>Eukaryota</taxon>
        <taxon>Fungi</taxon>
        <taxon>Dikarya</taxon>
        <taxon>Ascomycota</taxon>
        <taxon>Pezizomycotina</taxon>
        <taxon>Sordariomycetes</taxon>
        <taxon>Hypocreomycetidae</taxon>
        <taxon>Glomerellales</taxon>
        <taxon>Glomerellaceae</taxon>
        <taxon>Colletotrichum</taxon>
        <taxon>Colletotrichum acutatum species complex</taxon>
    </lineage>
</organism>
<name>A0A9P7R1V8_9PEZI</name>
<dbReference type="AlphaFoldDB" id="A0A9P7R1V8"/>
<dbReference type="EMBL" id="JAESDN010000007">
    <property type="protein sequence ID" value="KAG7047940.1"/>
    <property type="molecule type" value="Genomic_DNA"/>
</dbReference>
<keyword evidence="3" id="KW-1185">Reference proteome</keyword>
<feature type="compositionally biased region" description="Basic and acidic residues" evidence="1">
    <location>
        <begin position="27"/>
        <end position="38"/>
    </location>
</feature>
<proteinExistence type="predicted"/>
<gene>
    <name evidence="2" type="ORF">JMJ77_011278</name>
</gene>
<evidence type="ECO:0000313" key="2">
    <source>
        <dbReference type="EMBL" id="KAG7047940.1"/>
    </source>
</evidence>
<sequence>MGRAAVASLHIVEEDTPVTLSSAKCKRRDDGGSREQRP</sequence>
<feature type="region of interest" description="Disordered" evidence="1">
    <location>
        <begin position="19"/>
        <end position="38"/>
    </location>
</feature>
<protein>
    <submittedName>
        <fullName evidence="2">Uncharacterized protein</fullName>
    </submittedName>
</protein>
<accession>A0A9P7R1V8</accession>
<dbReference type="Proteomes" id="UP000699042">
    <property type="component" value="Unassembled WGS sequence"/>
</dbReference>
<comment type="caution">
    <text evidence="2">The sequence shown here is derived from an EMBL/GenBank/DDBJ whole genome shotgun (WGS) entry which is preliminary data.</text>
</comment>